<proteinExistence type="predicted"/>
<organism evidence="1 2">
    <name type="scientific">Caerostris extrusa</name>
    <name type="common">Bark spider</name>
    <name type="synonym">Caerostris bankana</name>
    <dbReference type="NCBI Taxonomy" id="172846"/>
    <lineage>
        <taxon>Eukaryota</taxon>
        <taxon>Metazoa</taxon>
        <taxon>Ecdysozoa</taxon>
        <taxon>Arthropoda</taxon>
        <taxon>Chelicerata</taxon>
        <taxon>Arachnida</taxon>
        <taxon>Araneae</taxon>
        <taxon>Araneomorphae</taxon>
        <taxon>Entelegynae</taxon>
        <taxon>Araneoidea</taxon>
        <taxon>Araneidae</taxon>
        <taxon>Caerostris</taxon>
    </lineage>
</organism>
<evidence type="ECO:0000313" key="2">
    <source>
        <dbReference type="Proteomes" id="UP001054945"/>
    </source>
</evidence>
<gene>
    <name evidence="1" type="ORF">CEXT_516201</name>
</gene>
<name>A0AAV4N8X8_CAEEX</name>
<evidence type="ECO:0000313" key="1">
    <source>
        <dbReference type="EMBL" id="GIX81262.1"/>
    </source>
</evidence>
<accession>A0AAV4N8X8</accession>
<comment type="caution">
    <text evidence="1">The sequence shown here is derived from an EMBL/GenBank/DDBJ whole genome shotgun (WGS) entry which is preliminary data.</text>
</comment>
<reference evidence="1 2" key="1">
    <citation type="submission" date="2021-06" db="EMBL/GenBank/DDBJ databases">
        <title>Caerostris extrusa draft genome.</title>
        <authorList>
            <person name="Kono N."/>
            <person name="Arakawa K."/>
        </authorList>
    </citation>
    <scope>NUCLEOTIDE SEQUENCE [LARGE SCALE GENOMIC DNA]</scope>
</reference>
<dbReference type="Proteomes" id="UP001054945">
    <property type="component" value="Unassembled WGS sequence"/>
</dbReference>
<keyword evidence="2" id="KW-1185">Reference proteome</keyword>
<dbReference type="AlphaFoldDB" id="A0AAV4N8X8"/>
<dbReference type="EMBL" id="BPLR01020660">
    <property type="protein sequence ID" value="GIX81262.1"/>
    <property type="molecule type" value="Genomic_DNA"/>
</dbReference>
<sequence>MQSHYQPLYVQLVTLSGTSIQYFHSNRPPLQPNRPFDQKSLFQRGSILPPLPYLSVSFGCANSVPSGASLEALPGENVTGTLDSKLLICTVMGRRIISE</sequence>
<protein>
    <submittedName>
        <fullName evidence="1">Uncharacterized protein</fullName>
    </submittedName>
</protein>